<dbReference type="GO" id="GO:0016132">
    <property type="term" value="P:brassinosteroid biosynthetic process"/>
    <property type="evidence" value="ECO:0007669"/>
    <property type="project" value="TreeGrafter"/>
</dbReference>
<keyword evidence="13 18" id="KW-0472">Membrane</keyword>
<proteinExistence type="inferred from homology"/>
<feature type="transmembrane region" description="Helical" evidence="18">
    <location>
        <begin position="228"/>
        <end position="248"/>
    </location>
</feature>
<dbReference type="STRING" id="109264.A0A1F7ZNK3"/>
<keyword evidence="3 18" id="KW-0444">Lipid biosynthesis</keyword>
<keyword evidence="12 18" id="KW-0443">Lipid metabolism</keyword>
<evidence type="ECO:0000256" key="11">
    <source>
        <dbReference type="ARBA" id="ARBA00023011"/>
    </source>
</evidence>
<keyword evidence="20" id="KW-1185">Reference proteome</keyword>
<dbReference type="Gene3D" id="1.20.120.1630">
    <property type="match status" value="1"/>
</dbReference>
<evidence type="ECO:0000256" key="17">
    <source>
        <dbReference type="ARBA" id="ARBA00042688"/>
    </source>
</evidence>
<evidence type="ECO:0000256" key="16">
    <source>
        <dbReference type="ARBA" id="ARBA00038851"/>
    </source>
</evidence>
<dbReference type="EC" id="1.3.1.21" evidence="16"/>
<dbReference type="PANTHER" id="PTHR21257">
    <property type="entry name" value="DELTA(14)-STEROL REDUCTASE"/>
    <property type="match status" value="1"/>
</dbReference>
<keyword evidence="5 18" id="KW-0812">Transmembrane</keyword>
<feature type="transmembrane region" description="Helical" evidence="18">
    <location>
        <begin position="268"/>
        <end position="286"/>
    </location>
</feature>
<evidence type="ECO:0000256" key="14">
    <source>
        <dbReference type="ARBA" id="ARBA00023166"/>
    </source>
</evidence>
<sequence length="465" mass="52578">MRKESPSSYDYECRKHIIFRSISYLFLMLFITPLTSIWWSAITDYNGSLQLSVMRFLADPKASLSWHSLPSHDITVPFAKWIVFEAILYTVLSGRICAGQPTPSGHTLPYTMNGLSFFICTITSFLVLAALGWTELAFIASNWRELILVVNAFAWLLTGLAFLKGRLAPSYIYDNKGNDSYISDIWRGIELYPRFGAAWDLKIFHNGRWTMTTLVMIDISFAALQREIHGYITSTMICVILLRNLLTVNFFTNEEWYLRSMDVCDEPFGFYFAWGSGVFFPTMYTLQTQYLALNPVELPLTHTIVRLSVGIIGFIVYYVATEQKNAVCDTKGAKDVRHETVQFIRASYTTTDGVDRESRLLCSGLWSHIRHPNYLGVLILTYAMCALCGTEALLPWTEAIFATAFLAHRSDCINTRPPGLVKQLIITPVEQAARFGQIAEIYVPAVQATITEPTVEAIAELIVEG</sequence>
<dbReference type="GO" id="GO:0005789">
    <property type="term" value="C:endoplasmic reticulum membrane"/>
    <property type="evidence" value="ECO:0007669"/>
    <property type="project" value="TreeGrafter"/>
</dbReference>
<comment type="caution">
    <text evidence="18">Lacks conserved residue(s) required for the propagation of feature annotation.</text>
</comment>
<evidence type="ECO:0000256" key="6">
    <source>
        <dbReference type="ARBA" id="ARBA00022778"/>
    </source>
</evidence>
<evidence type="ECO:0000256" key="7">
    <source>
        <dbReference type="ARBA" id="ARBA00022857"/>
    </source>
</evidence>
<accession>A0A1F7ZNK3</accession>
<feature type="transmembrane region" description="Helical" evidence="18">
    <location>
        <begin position="21"/>
        <end position="42"/>
    </location>
</feature>
<dbReference type="Proteomes" id="UP000179179">
    <property type="component" value="Unassembled WGS sequence"/>
</dbReference>
<evidence type="ECO:0000256" key="2">
    <source>
        <dbReference type="ARBA" id="ARBA00005402"/>
    </source>
</evidence>
<evidence type="ECO:0000313" key="20">
    <source>
        <dbReference type="Proteomes" id="UP000179179"/>
    </source>
</evidence>
<comment type="similarity">
    <text evidence="2 18">Belongs to the ERG4/ERG24 family.</text>
</comment>
<dbReference type="GO" id="GO:0047598">
    <property type="term" value="F:7-dehydrocholesterol reductase activity"/>
    <property type="evidence" value="ECO:0007669"/>
    <property type="project" value="UniProtKB-EC"/>
</dbReference>
<keyword evidence="15 18" id="KW-0753">Steroid metabolism</keyword>
<keyword evidence="4" id="KW-0153">Cholesterol metabolism</keyword>
<dbReference type="GO" id="GO:0006695">
    <property type="term" value="P:cholesterol biosynthetic process"/>
    <property type="evidence" value="ECO:0007669"/>
    <property type="project" value="UniProtKB-KW"/>
</dbReference>
<protein>
    <recommendedName>
        <fullName evidence="16">7-dehydrocholesterol reductase</fullName>
        <ecNumber evidence="16">1.3.1.21</ecNumber>
    </recommendedName>
    <alternativeName>
        <fullName evidence="17">Sterol Delta(7)-reductase</fullName>
    </alternativeName>
</protein>
<dbReference type="AlphaFoldDB" id="A0A1F7ZNK3"/>
<keyword evidence="7" id="KW-0521">NADP</keyword>
<evidence type="ECO:0000256" key="8">
    <source>
        <dbReference type="ARBA" id="ARBA00022955"/>
    </source>
</evidence>
<feature type="transmembrane region" description="Helical" evidence="18">
    <location>
        <begin position="146"/>
        <end position="163"/>
    </location>
</feature>
<dbReference type="Pfam" id="PF01222">
    <property type="entry name" value="ERG4_ERG24"/>
    <property type="match status" value="1"/>
</dbReference>
<evidence type="ECO:0000256" key="3">
    <source>
        <dbReference type="ARBA" id="ARBA00022516"/>
    </source>
</evidence>
<evidence type="ECO:0000256" key="1">
    <source>
        <dbReference type="ARBA" id="ARBA00004141"/>
    </source>
</evidence>
<dbReference type="EMBL" id="LYCR01000137">
    <property type="protein sequence ID" value="OGM40635.1"/>
    <property type="molecule type" value="Genomic_DNA"/>
</dbReference>
<keyword evidence="8 18" id="KW-0752">Steroid biosynthesis</keyword>
<evidence type="ECO:0000313" key="19">
    <source>
        <dbReference type="EMBL" id="OGM40635.1"/>
    </source>
</evidence>
<feature type="transmembrane region" description="Helical" evidence="18">
    <location>
        <begin position="110"/>
        <end position="134"/>
    </location>
</feature>
<feature type="transmembrane region" description="Helical" evidence="18">
    <location>
        <begin position="298"/>
        <end position="320"/>
    </location>
</feature>
<keyword evidence="10 18" id="KW-0560">Oxidoreductase</keyword>
<dbReference type="PANTHER" id="PTHR21257:SF38">
    <property type="entry name" value="7-DEHYDROCHOLESTEROL REDUCTASE"/>
    <property type="match status" value="1"/>
</dbReference>
<comment type="caution">
    <text evidence="19">The sequence shown here is derived from an EMBL/GenBank/DDBJ whole genome shotgun (WGS) entry which is preliminary data.</text>
</comment>
<comment type="subcellular location">
    <subcellularLocation>
        <location evidence="1">Membrane</location>
        <topology evidence="1">Multi-pass membrane protein</topology>
    </subcellularLocation>
</comment>
<evidence type="ECO:0000256" key="9">
    <source>
        <dbReference type="ARBA" id="ARBA00022989"/>
    </source>
</evidence>
<keyword evidence="6" id="KW-0152">Cholesterol biosynthesis</keyword>
<gene>
    <name evidence="19" type="ORF">ABOM_010718</name>
</gene>
<evidence type="ECO:0000256" key="10">
    <source>
        <dbReference type="ARBA" id="ARBA00023002"/>
    </source>
</evidence>
<keyword evidence="14 18" id="KW-1207">Sterol metabolism</keyword>
<keyword evidence="9 18" id="KW-1133">Transmembrane helix</keyword>
<evidence type="ECO:0000256" key="4">
    <source>
        <dbReference type="ARBA" id="ARBA00022548"/>
    </source>
</evidence>
<evidence type="ECO:0000256" key="18">
    <source>
        <dbReference type="RuleBase" id="RU369120"/>
    </source>
</evidence>
<dbReference type="OrthoDB" id="5326588at2759"/>
<evidence type="ECO:0000256" key="15">
    <source>
        <dbReference type="ARBA" id="ARBA00023221"/>
    </source>
</evidence>
<evidence type="ECO:0000256" key="5">
    <source>
        <dbReference type="ARBA" id="ARBA00022692"/>
    </source>
</evidence>
<evidence type="ECO:0000256" key="13">
    <source>
        <dbReference type="ARBA" id="ARBA00023136"/>
    </source>
</evidence>
<dbReference type="GeneID" id="34454108"/>
<dbReference type="InterPro" id="IPR001171">
    <property type="entry name" value="ERG24_DHCR-like"/>
</dbReference>
<keyword evidence="11 18" id="KW-0756">Sterol biosynthesis</keyword>
<evidence type="ECO:0000256" key="12">
    <source>
        <dbReference type="ARBA" id="ARBA00023098"/>
    </source>
</evidence>
<dbReference type="RefSeq" id="XP_022384352.1">
    <property type="nucleotide sequence ID" value="XM_022537846.1"/>
</dbReference>
<reference evidence="19 20" key="1">
    <citation type="journal article" date="2016" name="Genome Biol. Evol.">
        <title>Draft genome sequence of an aflatoxigenic Aspergillus species, A. bombycis.</title>
        <authorList>
            <person name="Moore G.G."/>
            <person name="Mack B.M."/>
            <person name="Beltz S.B."/>
            <person name="Gilbert M.K."/>
        </authorList>
    </citation>
    <scope>NUCLEOTIDE SEQUENCE [LARGE SCALE GENOMIC DNA]</scope>
    <source>
        <strain evidence="20">NRRL 26010</strain>
    </source>
</reference>
<organism evidence="19 20">
    <name type="scientific">Aspergillus bombycis</name>
    <dbReference type="NCBI Taxonomy" id="109264"/>
    <lineage>
        <taxon>Eukaryota</taxon>
        <taxon>Fungi</taxon>
        <taxon>Dikarya</taxon>
        <taxon>Ascomycota</taxon>
        <taxon>Pezizomycotina</taxon>
        <taxon>Eurotiomycetes</taxon>
        <taxon>Eurotiomycetidae</taxon>
        <taxon>Eurotiales</taxon>
        <taxon>Aspergillaceae</taxon>
        <taxon>Aspergillus</taxon>
    </lineage>
</organism>
<name>A0A1F7ZNK3_9EURO</name>